<evidence type="ECO:0000256" key="7">
    <source>
        <dbReference type="ARBA" id="ARBA00022840"/>
    </source>
</evidence>
<comment type="subcellular location">
    <subcellularLocation>
        <location evidence="1">Cytoplasm</location>
        <location evidence="1">Cytoskeleton</location>
        <location evidence="1">Cilium axoneme</location>
    </subcellularLocation>
</comment>
<dbReference type="Pfam" id="PF12774">
    <property type="entry name" value="AAA_6"/>
    <property type="match status" value="1"/>
</dbReference>
<dbReference type="EMBL" id="QNGE01001541">
    <property type="protein sequence ID" value="KAA3677364.1"/>
    <property type="molecule type" value="Genomic_DNA"/>
</dbReference>
<evidence type="ECO:0000259" key="14">
    <source>
        <dbReference type="Pfam" id="PF08385"/>
    </source>
</evidence>
<dbReference type="InterPro" id="IPR043157">
    <property type="entry name" value="Dynein_AAA1S"/>
</dbReference>
<sequence>EVTFWALDFSRGVLRSVEELISTLLLPQLKQLPEEFPAGKSVSNKINKQTLLDVVTGFNTTLSNSSDILEKQVMLKPCCSRLMEQLKLVSDGEYNFASPHLLEDAEKCALSWVSQLEQVLAISDQIRKETDDTGPRVELDYWLRRKATFKSLLHQMQNPQCKSVLLLLQPSKSRLIKRWALLDAKVNHYAKEATDNVKFLYTLEEHCEPLSRCDPVTMIEGLPKLVNTIKLIYNVSTHYNTAEKITSLFIKVTNQMIKACKLYISNRNQDTIWTQPKEQLARKLISSCRLNDAYQSVFHKVKNELELANDPKKFDFSEIYIFGKFNTFCRRLRSIEEAFLLMERYGRLCISNVEGLEDLISKFNSASDELKSTPYNFLDQRQPQVDEALEKFRGQINGIRTGLQDLFQTSLERIPSVLRALQVIYQFKNLNILDMDIGNAYLQILKRYEIELEMVGKDYVRYKDCPPSFWDMPPVTGKIAWARHLFRRIESPMLVFKDDQKLMRTKEAREITKQYNRLAETLVTYEVVNFRSWLRQIATSKVGLRDPLLVQDEKTYALSITLDPELLVLYREIDLFTKFGMEIPSSVIDLGRQGSEVKLHYDRLKAMLAEICRMDAMLDPRWVPLMRAQFATLQTLLKPGLTLLNWTSLGIDQYVEDVFRYLSQMELLAYRANNLCENRIELDVIEVLQPFERYRYLWANSRDVELSEFLQGAPMVMDYEQAIRRYEAEMHSVINEPELYQCNPLAVYTDKLKTALLVELDEWKLLYGRACSQYYRLQMYDIIDQIEKYEKLLSRPIKDLDDIRIAMKALRNLQDQEVKVDLQLGPIEESYALLSKYQLPVDKSDLDKSDMLRYSWEKLCQHARVTQDYLISAQPSYRDELMESVSQLNEDCIAFYEDYRTVGPVSSGISPREASDRLIIFQNRFDYLYRRFVTCTAGEELFGLPVTEYPELHEIRKELTLLQKLYQLYNSVLNKTAGYYDIAWADVKIESISAELQELQNRCLKLPKALRGYQAYEDLRQKLADFNELMPLLELMTNPAMRPRHWARLEEVTKHPFQVDSQGFMLRNIMEAPLLKHKEDVEDICISAIKERDIENKLQAIKLDWSAQEFKFVTFKNRGELLLRGDHTSELISLMEDSLMVLSSLLSNRYNGPFRKDIQNTISRISNSKEIIEQWLVLQNLWIYLEAVFVGGDIARQLPREAKRFSTVDRSWQRIMQRAHETTNVINCCMGDDLLGQLLTHCMEQLEMCQKSLTGYLEKKRLLFPRFFFVSDPTLLEILGQASNPQTIQAHLLSVFDNIKTVKFHEKQPDTILACYSREGEVLELERPVKTEGHVEVWLTVLLKEAQHSLHEIIHTAYTTIMREEFELLDFLATYPAQVGILGIQFVWTRDATNALKNARQDRKIMQHTDASFVRMLTILIKQTTQNLTAVERTKYETLITVHLHQKDIFTAMVRDRIRSCTDFEWLKQTRFYYFEDSDKCLISITDVNFEYQNEFIGCTERLAITPLTDRCYITLAQALGMCMGGSPAGPAGTGKTETVKDMGRCLGKYVIVSNCSDQMDFRGLGRIFKGLAQSGSWGCFDEFNRIQLPVLSVAAQQIAIVLTCKKERKPQFVFSDGDTVDMNPEFGIFLTMNPGYAGRQELPENLKINFRTVAMMVPDRQIIIRVKLASSGFNDNITLAQKFYTLYKLCEEQLSKQVHYDFGLRNILSVLRTLGAVRRANVNDTEFITVMRVLRDMNLSKLVGADEPLFMSLLDDLFPGLTLDKGGYPQLEEAINQQLRESRLAMSQCFEPHREMRMNPKAITVAQMFGKLDVATNDWTDGIFSTLWRRTLKLKKNEHVWLVLDGPVDALWIENLNSVLDDSKLLTLANGDRIPMAPTCKIMFEVDNIDNATPATVSRNGMVYISTTTLDWAPLVQGWLMSRSKAEADQLLQLFTTSFPSLYQYASRHLVFKSKALEAFVIRQACDILTGIMPEREEKESSTQVSVS</sequence>
<dbReference type="GO" id="GO:0005524">
    <property type="term" value="F:ATP binding"/>
    <property type="evidence" value="ECO:0007669"/>
    <property type="project" value="UniProtKB-KW"/>
</dbReference>
<evidence type="ECO:0000259" key="16">
    <source>
        <dbReference type="Pfam" id="PF12774"/>
    </source>
</evidence>
<keyword evidence="7" id="KW-0067">ATP-binding</keyword>
<keyword evidence="3" id="KW-0963">Cytoplasm</keyword>
<dbReference type="InterPro" id="IPR027417">
    <property type="entry name" value="P-loop_NTPase"/>
</dbReference>
<evidence type="ECO:0000256" key="2">
    <source>
        <dbReference type="ARBA" id="ARBA00008887"/>
    </source>
</evidence>
<dbReference type="PANTHER" id="PTHR46532">
    <property type="entry name" value="MALE FERTILITY FACTOR KL5"/>
    <property type="match status" value="1"/>
</dbReference>
<reference evidence="17 18" key="1">
    <citation type="journal article" date="2019" name="Gigascience">
        <title>Whole-genome sequence of the oriental lung fluke Paragonimus westermani.</title>
        <authorList>
            <person name="Oey H."/>
            <person name="Zakrzewski M."/>
            <person name="Narain K."/>
            <person name="Devi K.R."/>
            <person name="Agatsuma T."/>
            <person name="Nawaratna S."/>
            <person name="Gobert G.N."/>
            <person name="Jones M.K."/>
            <person name="Ragan M.A."/>
            <person name="McManus D.P."/>
            <person name="Krause L."/>
        </authorList>
    </citation>
    <scope>NUCLEOTIDE SEQUENCE [LARGE SCALE GENOMIC DNA]</scope>
    <source>
        <strain evidence="17 18">IND2009</strain>
    </source>
</reference>
<keyword evidence="6" id="KW-0547">Nucleotide-binding</keyword>
<evidence type="ECO:0000256" key="12">
    <source>
        <dbReference type="ARBA" id="ARBA00023212"/>
    </source>
</evidence>
<feature type="domain" description="Dynein heavy chain hydrolytic ATP-binding dynein motor region" evidence="16">
    <location>
        <begin position="1492"/>
        <end position="1791"/>
    </location>
</feature>
<comment type="caution">
    <text evidence="17">The sequence shown here is derived from an EMBL/GenBank/DDBJ whole genome shotgun (WGS) entry which is preliminary data.</text>
</comment>
<dbReference type="GO" id="GO:0005874">
    <property type="term" value="C:microtubule"/>
    <property type="evidence" value="ECO:0007669"/>
    <property type="project" value="UniProtKB-KW"/>
</dbReference>
<dbReference type="InterPro" id="IPR013602">
    <property type="entry name" value="Dynein_heavy_linker"/>
</dbReference>
<evidence type="ECO:0000256" key="5">
    <source>
        <dbReference type="ARBA" id="ARBA00022737"/>
    </source>
</evidence>
<evidence type="ECO:0000256" key="4">
    <source>
        <dbReference type="ARBA" id="ARBA00022701"/>
    </source>
</evidence>
<evidence type="ECO:0000256" key="6">
    <source>
        <dbReference type="ARBA" id="ARBA00022741"/>
    </source>
</evidence>
<dbReference type="FunFam" id="3.40.50.300:FF:000044">
    <property type="entry name" value="Dynein heavy chain 5, axonemal"/>
    <property type="match status" value="1"/>
</dbReference>
<keyword evidence="10" id="KW-0969">Cilium</keyword>
<proteinExistence type="inferred from homology"/>
<name>A0A5J4NPE7_9TREM</name>
<dbReference type="FunFam" id="1.10.8.710:FF:000003">
    <property type="entry name" value="Dynein axonemal heavy chain 5"/>
    <property type="match status" value="1"/>
</dbReference>
<gene>
    <name evidence="17" type="ORF">DEA37_0001509</name>
</gene>
<keyword evidence="8" id="KW-0243">Dynein</keyword>
<keyword evidence="12" id="KW-0206">Cytoskeleton</keyword>
<feature type="domain" description="Dynein heavy chain tail" evidence="14">
    <location>
        <begin position="105"/>
        <end position="654"/>
    </location>
</feature>
<dbReference type="InterPro" id="IPR035699">
    <property type="entry name" value="AAA_6"/>
</dbReference>
<accession>A0A5J4NPE7</accession>
<protein>
    <submittedName>
        <fullName evidence="17">Dynein heavy chain, axonemal</fullName>
    </submittedName>
</protein>
<dbReference type="FunFam" id="3.20.180.20:FF:000001">
    <property type="entry name" value="Dynein axonemal heavy chain 5"/>
    <property type="match status" value="1"/>
</dbReference>
<dbReference type="Gene3D" id="3.40.50.300">
    <property type="entry name" value="P-loop containing nucleotide triphosphate hydrolases"/>
    <property type="match status" value="2"/>
</dbReference>
<evidence type="ECO:0000256" key="13">
    <source>
        <dbReference type="ARBA" id="ARBA00023273"/>
    </source>
</evidence>
<keyword evidence="11" id="KW-0505">Motor protein</keyword>
<evidence type="ECO:0000313" key="18">
    <source>
        <dbReference type="Proteomes" id="UP000324629"/>
    </source>
</evidence>
<dbReference type="InterPro" id="IPR026983">
    <property type="entry name" value="DHC"/>
</dbReference>
<keyword evidence="4" id="KW-0493">Microtubule</keyword>
<dbReference type="FunFam" id="1.20.140.100:FF:000003">
    <property type="entry name" value="Dynein, axonemal, heavy chain 5"/>
    <property type="match status" value="1"/>
</dbReference>
<comment type="similarity">
    <text evidence="2">Belongs to the dynein heavy chain family.</text>
</comment>
<dbReference type="PANTHER" id="PTHR46532:SF4">
    <property type="entry name" value="AAA+ ATPASE DOMAIN-CONTAINING PROTEIN"/>
    <property type="match status" value="1"/>
</dbReference>
<dbReference type="Pfam" id="PF08393">
    <property type="entry name" value="DHC_N2"/>
    <property type="match status" value="1"/>
</dbReference>
<evidence type="ECO:0000256" key="8">
    <source>
        <dbReference type="ARBA" id="ARBA00023017"/>
    </source>
</evidence>
<keyword evidence="5" id="KW-0677">Repeat</keyword>
<dbReference type="Gene3D" id="1.20.140.100">
    <property type="entry name" value="Dynein heavy chain, N-terminal domain 2"/>
    <property type="match status" value="1"/>
</dbReference>
<evidence type="ECO:0000256" key="10">
    <source>
        <dbReference type="ARBA" id="ARBA00023069"/>
    </source>
</evidence>
<dbReference type="Gene3D" id="1.10.287.2620">
    <property type="match status" value="1"/>
</dbReference>
<feature type="non-terminal residue" evidence="17">
    <location>
        <position position="1"/>
    </location>
</feature>
<keyword evidence="18" id="KW-1185">Reference proteome</keyword>
<dbReference type="GO" id="GO:0051959">
    <property type="term" value="F:dynein light intermediate chain binding"/>
    <property type="evidence" value="ECO:0007669"/>
    <property type="project" value="InterPro"/>
</dbReference>
<dbReference type="InterPro" id="IPR013594">
    <property type="entry name" value="Dynein_heavy_tail"/>
</dbReference>
<dbReference type="Gene3D" id="1.10.8.710">
    <property type="match status" value="1"/>
</dbReference>
<feature type="domain" description="Dynein heavy chain linker" evidence="15">
    <location>
        <begin position="952"/>
        <end position="1356"/>
    </location>
</feature>
<keyword evidence="13" id="KW-0966">Cell projection</keyword>
<dbReference type="InterPro" id="IPR042228">
    <property type="entry name" value="Dynein_linker_3"/>
</dbReference>
<dbReference type="SUPFAM" id="SSF52540">
    <property type="entry name" value="P-loop containing nucleoside triphosphate hydrolases"/>
    <property type="match status" value="1"/>
</dbReference>
<evidence type="ECO:0000256" key="11">
    <source>
        <dbReference type="ARBA" id="ARBA00023175"/>
    </source>
</evidence>
<dbReference type="InterPro" id="IPR042222">
    <property type="entry name" value="Dynein_2_N"/>
</dbReference>
<evidence type="ECO:0000259" key="15">
    <source>
        <dbReference type="Pfam" id="PF08393"/>
    </source>
</evidence>
<dbReference type="FunFam" id="1.10.287.2620:FF:000003">
    <property type="entry name" value="Dynein, axonemal, heavy chain 5"/>
    <property type="match status" value="1"/>
</dbReference>
<evidence type="ECO:0000256" key="3">
    <source>
        <dbReference type="ARBA" id="ARBA00022490"/>
    </source>
</evidence>
<dbReference type="GO" id="GO:0005858">
    <property type="term" value="C:axonemal dynein complex"/>
    <property type="evidence" value="ECO:0007669"/>
    <property type="project" value="TreeGrafter"/>
</dbReference>
<dbReference type="Gene3D" id="1.20.58.1120">
    <property type="match status" value="1"/>
</dbReference>
<evidence type="ECO:0000256" key="1">
    <source>
        <dbReference type="ARBA" id="ARBA00004430"/>
    </source>
</evidence>
<dbReference type="GO" id="GO:0045505">
    <property type="term" value="F:dynein intermediate chain binding"/>
    <property type="evidence" value="ECO:0007669"/>
    <property type="project" value="InterPro"/>
</dbReference>
<dbReference type="Proteomes" id="UP000324629">
    <property type="component" value="Unassembled WGS sequence"/>
</dbReference>
<evidence type="ECO:0000313" key="17">
    <source>
        <dbReference type="EMBL" id="KAA3677364.1"/>
    </source>
</evidence>
<dbReference type="Gene3D" id="3.20.180.20">
    <property type="entry name" value="Dynein heavy chain, N-terminal domain 2"/>
    <property type="match status" value="1"/>
</dbReference>
<keyword evidence="9" id="KW-0175">Coiled coil</keyword>
<dbReference type="GO" id="GO:0007018">
    <property type="term" value="P:microtubule-based movement"/>
    <property type="evidence" value="ECO:0007669"/>
    <property type="project" value="InterPro"/>
</dbReference>
<organism evidence="17 18">
    <name type="scientific">Paragonimus westermani</name>
    <dbReference type="NCBI Taxonomy" id="34504"/>
    <lineage>
        <taxon>Eukaryota</taxon>
        <taxon>Metazoa</taxon>
        <taxon>Spiralia</taxon>
        <taxon>Lophotrochozoa</taxon>
        <taxon>Platyhelminthes</taxon>
        <taxon>Trematoda</taxon>
        <taxon>Digenea</taxon>
        <taxon>Plagiorchiida</taxon>
        <taxon>Troglotremata</taxon>
        <taxon>Troglotrematidae</taxon>
        <taxon>Paragonimus</taxon>
    </lineage>
</organism>
<evidence type="ECO:0000256" key="9">
    <source>
        <dbReference type="ARBA" id="ARBA00023054"/>
    </source>
</evidence>
<dbReference type="FunFam" id="1.20.58.1120:FF:000004">
    <property type="entry name" value="Dynein axonemal heavy chain 5"/>
    <property type="match status" value="1"/>
</dbReference>
<dbReference type="Pfam" id="PF08385">
    <property type="entry name" value="DHC_N1"/>
    <property type="match status" value="1"/>
</dbReference>